<protein>
    <submittedName>
        <fullName evidence="1">Uncharacterized protein</fullName>
    </submittedName>
</protein>
<dbReference type="Pfam" id="PF18937">
    <property type="entry name" value="DUF5685"/>
    <property type="match status" value="1"/>
</dbReference>
<dbReference type="AlphaFoldDB" id="W1WFI1"/>
<gene>
    <name evidence="1" type="ORF">Q604_UNBc4C00025G0009</name>
</gene>
<accession>W1WFI1</accession>
<reference evidence="1" key="1">
    <citation type="submission" date="2013-12" db="EMBL/GenBank/DDBJ databases">
        <title>A Varibaculum cambriense genome reconstructed from a premature infant gut community with otherwise low bacterial novelty that shifts toward anaerobic metabolism during the third week of life.</title>
        <authorList>
            <person name="Brown C.T."/>
            <person name="Sharon I."/>
            <person name="Thomas B.C."/>
            <person name="Castelle C.J."/>
            <person name="Morowitz M.J."/>
            <person name="Banfield J.F."/>
        </authorList>
    </citation>
    <scope>NUCLEOTIDE SEQUENCE</scope>
</reference>
<dbReference type="EMBL" id="AZMM01018806">
    <property type="protein sequence ID" value="ETJ16918.1"/>
    <property type="molecule type" value="Genomic_DNA"/>
</dbReference>
<comment type="caution">
    <text evidence="1">The sequence shown here is derived from an EMBL/GenBank/DDBJ whole genome shotgun (WGS) entry which is preliminary data.</text>
</comment>
<proteinExistence type="predicted"/>
<sequence>MFGYVLINKEELKFKEYDVYKSYYCGLCQTLNNRSGRFAQLTLNYDMTFLQLLLTGLYEPETKIESFRCKLHPLKKYIKRTNKITDYIADMNLFLAYLNCIDDWEDEKKLSRKIYTFFIKNKVKKIKKKYPEKTEKLEKILRKSSDYEKKKEYDIDIISSYSGELMAELFLYKEDEWKECLSRMGFFLGKYIYIIDAYEDIEKDLKKGNYNPFKDIYKNEDFDNFVERILTMMISECAREFENLPIIEDVDILRNILYSGVWAKFKAIRNKRRQVEEEKNDWSLSGLGSI</sequence>
<evidence type="ECO:0000313" key="1">
    <source>
        <dbReference type="EMBL" id="ETJ16918.1"/>
    </source>
</evidence>
<organism evidence="1">
    <name type="scientific">human gut metagenome</name>
    <dbReference type="NCBI Taxonomy" id="408170"/>
    <lineage>
        <taxon>unclassified sequences</taxon>
        <taxon>metagenomes</taxon>
        <taxon>organismal metagenomes</taxon>
    </lineage>
</organism>
<dbReference type="InterPro" id="IPR043740">
    <property type="entry name" value="DUF5685"/>
</dbReference>
<name>W1WFI1_9ZZZZ</name>